<dbReference type="InterPro" id="IPR006671">
    <property type="entry name" value="Cyclin_N"/>
</dbReference>
<accession>A0A1B6FGZ6</accession>
<dbReference type="EMBL" id="GECZ01003753">
    <property type="protein sequence ID" value="JAS66016.1"/>
    <property type="molecule type" value="Transcribed_RNA"/>
</dbReference>
<dbReference type="AlphaFoldDB" id="A0A1B6FGZ6"/>
<evidence type="ECO:0000259" key="2">
    <source>
        <dbReference type="Pfam" id="PF00134"/>
    </source>
</evidence>
<feature type="compositionally biased region" description="Acidic residues" evidence="1">
    <location>
        <begin position="317"/>
        <end position="328"/>
    </location>
</feature>
<dbReference type="EMBL" id="GECZ01018287">
    <property type="protein sequence ID" value="JAS51482.1"/>
    <property type="molecule type" value="Transcribed_RNA"/>
</dbReference>
<evidence type="ECO:0000256" key="1">
    <source>
        <dbReference type="SAM" id="MobiDB-lite"/>
    </source>
</evidence>
<dbReference type="InterPro" id="IPR039361">
    <property type="entry name" value="Cyclin"/>
</dbReference>
<evidence type="ECO:0000313" key="11">
    <source>
        <dbReference type="EMBL" id="JAS68654.1"/>
    </source>
</evidence>
<feature type="region of interest" description="Disordered" evidence="1">
    <location>
        <begin position="306"/>
        <end position="328"/>
    </location>
</feature>
<dbReference type="EMBL" id="GECZ01001115">
    <property type="protein sequence ID" value="JAS68654.1"/>
    <property type="molecule type" value="Transcribed_RNA"/>
</dbReference>
<dbReference type="EMBL" id="GECZ01031514">
    <property type="protein sequence ID" value="JAS38255.1"/>
    <property type="molecule type" value="Transcribed_RNA"/>
</dbReference>
<name>A0A1B6FGZ6_9HEMI</name>
<protein>
    <recommendedName>
        <fullName evidence="2">Cyclin N-terminal domain-containing protein</fullName>
    </recommendedName>
</protein>
<dbReference type="EMBL" id="GECZ01019145">
    <property type="protein sequence ID" value="JAS50624.1"/>
    <property type="molecule type" value="Transcribed_RNA"/>
</dbReference>
<evidence type="ECO:0000313" key="9">
    <source>
        <dbReference type="EMBL" id="JAS66016.1"/>
    </source>
</evidence>
<evidence type="ECO:0000313" key="3">
    <source>
        <dbReference type="EMBL" id="JAS38255.1"/>
    </source>
</evidence>
<evidence type="ECO:0000313" key="5">
    <source>
        <dbReference type="EMBL" id="JAS50624.1"/>
    </source>
</evidence>
<organism evidence="4">
    <name type="scientific">Cuerna arida</name>
    <dbReference type="NCBI Taxonomy" id="1464854"/>
    <lineage>
        <taxon>Eukaryota</taxon>
        <taxon>Metazoa</taxon>
        <taxon>Ecdysozoa</taxon>
        <taxon>Arthropoda</taxon>
        <taxon>Hexapoda</taxon>
        <taxon>Insecta</taxon>
        <taxon>Pterygota</taxon>
        <taxon>Neoptera</taxon>
        <taxon>Paraneoptera</taxon>
        <taxon>Hemiptera</taxon>
        <taxon>Auchenorrhyncha</taxon>
        <taxon>Membracoidea</taxon>
        <taxon>Cicadellidae</taxon>
        <taxon>Cicadellinae</taxon>
        <taxon>Proconiini</taxon>
        <taxon>Cuerna</taxon>
    </lineage>
</organism>
<dbReference type="EMBL" id="GECZ01013263">
    <property type="protein sequence ID" value="JAS56506.1"/>
    <property type="molecule type" value="Transcribed_RNA"/>
</dbReference>
<dbReference type="Gene3D" id="1.10.472.10">
    <property type="entry name" value="Cyclin-like"/>
    <property type="match status" value="1"/>
</dbReference>
<dbReference type="PANTHER" id="PTHR10177">
    <property type="entry name" value="CYCLINS"/>
    <property type="match status" value="1"/>
</dbReference>
<dbReference type="SUPFAM" id="SSF47954">
    <property type="entry name" value="Cyclin-like"/>
    <property type="match status" value="1"/>
</dbReference>
<sequence>MDQGPPDALQPLLNQLTEYLALELKFKPNLQLPLCSPGGDVTVGIRDGTAHVLRCLKIWYDMPSEVLFVAVNLVDRFLSKMKAHPKHMACIAIASFQLAAEMVCRGKVGSPQVPQAIEVAAISQCKCTNGDLQRMQGIITSKLGSQDGSLPITAVDFLKVFHTLFLAVDEGNVYSTMVEGSELCHKLEIVACDAAVSNFRPCEVALVVICVQMDAGVPRLTHRPAHEHVAVVVNFATHLQKHCKIDEFSFYECHEAVLMIIGRYNSQQQTPNRQRLVWKLSHRTLRHLRPTDRLVKTLPTINEHALTRSDSTSSEDSWVEEEWPVNSV</sequence>
<dbReference type="Pfam" id="PF00134">
    <property type="entry name" value="Cyclin_N"/>
    <property type="match status" value="1"/>
</dbReference>
<evidence type="ECO:0000313" key="4">
    <source>
        <dbReference type="EMBL" id="JAS49482.1"/>
    </source>
</evidence>
<gene>
    <name evidence="10" type="ORF">g.30844</name>
    <name evidence="4" type="ORF">g.30846</name>
    <name evidence="9" type="ORF">g.30849</name>
    <name evidence="7" type="ORF">g.30851</name>
    <name evidence="11" type="ORF">g.30853</name>
    <name evidence="3" type="ORF">g.30856</name>
    <name evidence="6" type="ORF">g.30859</name>
    <name evidence="5" type="ORF">g.30862</name>
    <name evidence="8" type="ORF">g.30865</name>
</gene>
<proteinExistence type="predicted"/>
<dbReference type="InterPro" id="IPR036915">
    <property type="entry name" value="Cyclin-like_sf"/>
</dbReference>
<feature type="domain" description="Cyclin N-terminal" evidence="2">
    <location>
        <begin position="41"/>
        <end position="144"/>
    </location>
</feature>
<evidence type="ECO:0000313" key="10">
    <source>
        <dbReference type="EMBL" id="JAS67853.1"/>
    </source>
</evidence>
<dbReference type="EMBL" id="GECZ01004190">
    <property type="protein sequence ID" value="JAS65579.1"/>
    <property type="molecule type" value="Transcribed_RNA"/>
</dbReference>
<reference evidence="4" key="1">
    <citation type="submission" date="2015-11" db="EMBL/GenBank/DDBJ databases">
        <title>De novo transcriptome assembly of four potential Pierce s Disease insect vectors from Arizona vineyards.</title>
        <authorList>
            <person name="Tassone E.E."/>
        </authorList>
    </citation>
    <scope>NUCLEOTIDE SEQUENCE</scope>
</reference>
<dbReference type="FunFam" id="1.10.472.10:FF:000006">
    <property type="entry name" value="Cyclin I"/>
    <property type="match status" value="1"/>
</dbReference>
<evidence type="ECO:0000313" key="6">
    <source>
        <dbReference type="EMBL" id="JAS51482.1"/>
    </source>
</evidence>
<evidence type="ECO:0000313" key="7">
    <source>
        <dbReference type="EMBL" id="JAS56506.1"/>
    </source>
</evidence>
<evidence type="ECO:0000313" key="8">
    <source>
        <dbReference type="EMBL" id="JAS65579.1"/>
    </source>
</evidence>
<dbReference type="EMBL" id="GECZ01020287">
    <property type="protein sequence ID" value="JAS49482.1"/>
    <property type="molecule type" value="Transcribed_RNA"/>
</dbReference>
<dbReference type="EMBL" id="GECZ01001916">
    <property type="protein sequence ID" value="JAS67853.1"/>
    <property type="molecule type" value="Transcribed_RNA"/>
</dbReference>